<gene>
    <name evidence="2" type="ORF">Pan54_40070</name>
</gene>
<comment type="caution">
    <text evidence="2">The sequence shown here is derived from an EMBL/GenBank/DDBJ whole genome shotgun (WGS) entry which is preliminary data.</text>
</comment>
<name>A0A5C5XK74_9PLAN</name>
<sequence>MSSITHTRNKIKVIKKQGGRGALEEKPPKVELPGASLMSQN</sequence>
<evidence type="ECO:0000313" key="2">
    <source>
        <dbReference type="EMBL" id="TWT63254.1"/>
    </source>
</evidence>
<evidence type="ECO:0000313" key="3">
    <source>
        <dbReference type="Proteomes" id="UP000316095"/>
    </source>
</evidence>
<dbReference type="AlphaFoldDB" id="A0A5C5XK74"/>
<proteinExistence type="predicted"/>
<keyword evidence="3" id="KW-1185">Reference proteome</keyword>
<dbReference type="EMBL" id="SJPG01000001">
    <property type="protein sequence ID" value="TWT63254.1"/>
    <property type="molecule type" value="Genomic_DNA"/>
</dbReference>
<reference evidence="2 3" key="1">
    <citation type="submission" date="2019-02" db="EMBL/GenBank/DDBJ databases">
        <title>Deep-cultivation of Planctomycetes and their phenomic and genomic characterization uncovers novel biology.</title>
        <authorList>
            <person name="Wiegand S."/>
            <person name="Jogler M."/>
            <person name="Boedeker C."/>
            <person name="Pinto D."/>
            <person name="Vollmers J."/>
            <person name="Rivas-Marin E."/>
            <person name="Kohn T."/>
            <person name="Peeters S.H."/>
            <person name="Heuer A."/>
            <person name="Rast P."/>
            <person name="Oberbeckmann S."/>
            <person name="Bunk B."/>
            <person name="Jeske O."/>
            <person name="Meyerdierks A."/>
            <person name="Storesund J.E."/>
            <person name="Kallscheuer N."/>
            <person name="Luecker S."/>
            <person name="Lage O.M."/>
            <person name="Pohl T."/>
            <person name="Merkel B.J."/>
            <person name="Hornburger P."/>
            <person name="Mueller R.-W."/>
            <person name="Bruemmer F."/>
            <person name="Labrenz M."/>
            <person name="Spormann A.M."/>
            <person name="Op Den Camp H."/>
            <person name="Overmann J."/>
            <person name="Amann R."/>
            <person name="Jetten M.S.M."/>
            <person name="Mascher T."/>
            <person name="Medema M.H."/>
            <person name="Devos D.P."/>
            <person name="Kaster A.-K."/>
            <person name="Ovreas L."/>
            <person name="Rohde M."/>
            <person name="Galperin M.Y."/>
            <person name="Jogler C."/>
        </authorList>
    </citation>
    <scope>NUCLEOTIDE SEQUENCE [LARGE SCALE GENOMIC DNA]</scope>
    <source>
        <strain evidence="2 3">Pan54</strain>
    </source>
</reference>
<dbReference type="Proteomes" id="UP000316095">
    <property type="component" value="Unassembled WGS sequence"/>
</dbReference>
<accession>A0A5C5XK74</accession>
<evidence type="ECO:0000256" key="1">
    <source>
        <dbReference type="SAM" id="MobiDB-lite"/>
    </source>
</evidence>
<protein>
    <submittedName>
        <fullName evidence="2">Uncharacterized protein</fullName>
    </submittedName>
</protein>
<organism evidence="2 3">
    <name type="scientific">Rubinisphaera italica</name>
    <dbReference type="NCBI Taxonomy" id="2527969"/>
    <lineage>
        <taxon>Bacteria</taxon>
        <taxon>Pseudomonadati</taxon>
        <taxon>Planctomycetota</taxon>
        <taxon>Planctomycetia</taxon>
        <taxon>Planctomycetales</taxon>
        <taxon>Planctomycetaceae</taxon>
        <taxon>Rubinisphaera</taxon>
    </lineage>
</organism>
<feature type="region of interest" description="Disordered" evidence="1">
    <location>
        <begin position="1"/>
        <end position="41"/>
    </location>
</feature>
<feature type="compositionally biased region" description="Basic residues" evidence="1">
    <location>
        <begin position="7"/>
        <end position="18"/>
    </location>
</feature>